<dbReference type="EMBL" id="AKOQ01000006">
    <property type="protein sequence ID" value="EJB68345.1"/>
    <property type="molecule type" value="Genomic_DNA"/>
</dbReference>
<reference evidence="1 2" key="1">
    <citation type="journal article" date="2013" name="Pathog. Dis.">
        <title>Genome sequences of 65 Helicobacter pylori strains isolated from asymptomatic individuals and patients with gastric cancer, peptic ulcer disease, or gastritis.</title>
        <authorList>
            <person name="Blanchard T.G."/>
            <person name="Czinn S.J."/>
            <person name="Correa P."/>
            <person name="Nakazawa T."/>
            <person name="Keelan M."/>
            <person name="Morningstar L."/>
            <person name="Santana-Cruz I."/>
            <person name="Maroo A."/>
            <person name="McCracken C."/>
            <person name="Shefchek K."/>
            <person name="Daugherty S."/>
            <person name="Song Y."/>
            <person name="Fraser C.M."/>
            <person name="Fricke W.F."/>
        </authorList>
    </citation>
    <scope>NUCLEOTIDE SEQUENCE [LARGE SCALE GENOMIC DNA]</scope>
    <source>
        <strain evidence="1 2">Hp H-45</strain>
    </source>
</reference>
<name>J0M1J3_HELPX</name>
<organism evidence="1 2">
    <name type="scientific">Helicobacter pylori Hp H-45</name>
    <dbReference type="NCBI Taxonomy" id="992050"/>
    <lineage>
        <taxon>Bacteria</taxon>
        <taxon>Pseudomonadati</taxon>
        <taxon>Campylobacterota</taxon>
        <taxon>Epsilonproteobacteria</taxon>
        <taxon>Campylobacterales</taxon>
        <taxon>Helicobacteraceae</taxon>
        <taxon>Helicobacter</taxon>
    </lineage>
</organism>
<evidence type="ECO:0000313" key="1">
    <source>
        <dbReference type="EMBL" id="EJB68345.1"/>
    </source>
</evidence>
<accession>J0M1J3</accession>
<proteinExistence type="predicted"/>
<dbReference type="AlphaFoldDB" id="J0M1J3"/>
<protein>
    <submittedName>
        <fullName evidence="1">Uncharacterized protein</fullName>
    </submittedName>
</protein>
<dbReference type="Proteomes" id="UP000003895">
    <property type="component" value="Unassembled WGS sequence"/>
</dbReference>
<evidence type="ECO:0000313" key="2">
    <source>
        <dbReference type="Proteomes" id="UP000003895"/>
    </source>
</evidence>
<dbReference type="PATRIC" id="fig|992050.3.peg.779"/>
<sequence length="37" mass="4525">MFRNQFFLLGVRINSKLDSVKQNDSLVFILYYYTMFL</sequence>
<comment type="caution">
    <text evidence="1">The sequence shown here is derived from an EMBL/GenBank/DDBJ whole genome shotgun (WGS) entry which is preliminary data.</text>
</comment>
<gene>
    <name evidence="1" type="ORF">HPHPH45_0789</name>
</gene>